<gene>
    <name evidence="1" type="ORF">SAMN04244559_00878</name>
</gene>
<dbReference type="AlphaFoldDB" id="A0A1H6H7Z3"/>
<dbReference type="Proteomes" id="UP000182983">
    <property type="component" value="Unassembled WGS sequence"/>
</dbReference>
<keyword evidence="2" id="KW-1185">Reference proteome</keyword>
<organism evidence="1 2">
    <name type="scientific">Magnetospirillum fulvum</name>
    <name type="common">Rhodospirillum fulvum</name>
    <dbReference type="NCBI Taxonomy" id="1082"/>
    <lineage>
        <taxon>Bacteria</taxon>
        <taxon>Pseudomonadati</taxon>
        <taxon>Pseudomonadota</taxon>
        <taxon>Alphaproteobacteria</taxon>
        <taxon>Rhodospirillales</taxon>
        <taxon>Rhodospirillaceae</taxon>
        <taxon>Magnetospirillum</taxon>
    </lineage>
</organism>
<dbReference type="EMBL" id="FNWO01000003">
    <property type="protein sequence ID" value="SEH30208.1"/>
    <property type="molecule type" value="Genomic_DNA"/>
</dbReference>
<protein>
    <submittedName>
        <fullName evidence="1">WbqC-like protein family protein</fullName>
    </submittedName>
</protein>
<reference evidence="2" key="1">
    <citation type="submission" date="2016-10" db="EMBL/GenBank/DDBJ databases">
        <authorList>
            <person name="Varghese N."/>
            <person name="Submissions S."/>
        </authorList>
    </citation>
    <scope>NUCLEOTIDE SEQUENCE [LARGE SCALE GENOMIC DNA]</scope>
    <source>
        <strain evidence="2">DSM 13234</strain>
    </source>
</reference>
<evidence type="ECO:0000313" key="2">
    <source>
        <dbReference type="Proteomes" id="UP000182983"/>
    </source>
</evidence>
<sequence>MVNAAQPFSPHPASPARSCRIGLKFMSSRHAKSCIVAILQSNYIPWKGYFDIIARSDKFILFDNVQYTKRDWRNRNKIKTANGELWLTIPVEHKGEQRISEVMVANRFWPDKHWTSIERAYGKAAGFNDFAPRLRELYELCRDMDQLSAVNRLFITSICEFLGLNTQLFWSTDLLPVAVMDAADPTDRLVELCVAAGADTYLSGPAARAYLDEERFLSAGIRVEWMDYSGYLCYPQRHGEFTHTVSVLDLLLNVGNNSRRYLKYAGES</sequence>
<dbReference type="Pfam" id="PF08889">
    <property type="entry name" value="WbqC"/>
    <property type="match status" value="1"/>
</dbReference>
<proteinExistence type="predicted"/>
<accession>A0A1H6H7Z3</accession>
<dbReference type="InterPro" id="IPR014985">
    <property type="entry name" value="WbqC"/>
</dbReference>
<name>A0A1H6H7Z3_MAGFU</name>
<evidence type="ECO:0000313" key="1">
    <source>
        <dbReference type="EMBL" id="SEH30208.1"/>
    </source>
</evidence>